<accession>A0A2N1MCG3</accession>
<gene>
    <name evidence="1" type="ORF">RhiirC2_762808</name>
</gene>
<name>A0A2N1MCG3_9GLOM</name>
<dbReference type="EMBL" id="LLXL01003101">
    <property type="protein sequence ID" value="PKK59325.1"/>
    <property type="molecule type" value="Genomic_DNA"/>
</dbReference>
<evidence type="ECO:0000313" key="2">
    <source>
        <dbReference type="Proteomes" id="UP000233469"/>
    </source>
</evidence>
<reference evidence="1 2" key="1">
    <citation type="submission" date="2016-04" db="EMBL/GenBank/DDBJ databases">
        <title>Genome analyses suggest a sexual origin of heterokaryosis in a supposedly ancient asexual fungus.</title>
        <authorList>
            <person name="Ropars J."/>
            <person name="Sedzielewska K."/>
            <person name="Noel J."/>
            <person name="Charron P."/>
            <person name="Farinelli L."/>
            <person name="Marton T."/>
            <person name="Kruger M."/>
            <person name="Pelin A."/>
            <person name="Brachmann A."/>
            <person name="Corradi N."/>
        </authorList>
    </citation>
    <scope>NUCLEOTIDE SEQUENCE [LARGE SCALE GENOMIC DNA]</scope>
    <source>
        <strain evidence="1 2">C2</strain>
    </source>
</reference>
<evidence type="ECO:0000313" key="1">
    <source>
        <dbReference type="EMBL" id="PKK59325.1"/>
    </source>
</evidence>
<dbReference type="Proteomes" id="UP000233469">
    <property type="component" value="Unassembled WGS sequence"/>
</dbReference>
<organism evidence="1 2">
    <name type="scientific">Rhizophagus irregularis</name>
    <dbReference type="NCBI Taxonomy" id="588596"/>
    <lineage>
        <taxon>Eukaryota</taxon>
        <taxon>Fungi</taxon>
        <taxon>Fungi incertae sedis</taxon>
        <taxon>Mucoromycota</taxon>
        <taxon>Glomeromycotina</taxon>
        <taxon>Glomeromycetes</taxon>
        <taxon>Glomerales</taxon>
        <taxon>Glomeraceae</taxon>
        <taxon>Rhizophagus</taxon>
    </lineage>
</organism>
<sequence>MSLPHSEHEPSSGKSISLTVLSSRLLRILYPRFLRLTREGLSDSGILLFSLPP</sequence>
<reference evidence="1 2" key="2">
    <citation type="submission" date="2017-10" db="EMBL/GenBank/DDBJ databases">
        <title>Extensive intraspecific genome diversity in a model arbuscular mycorrhizal fungus.</title>
        <authorList>
            <person name="Chen E.C.H."/>
            <person name="Morin E."/>
            <person name="Baudet D."/>
            <person name="Noel J."/>
            <person name="Ndikumana S."/>
            <person name="Charron P."/>
            <person name="St-Onge C."/>
            <person name="Giorgi J."/>
            <person name="Grigoriev I.V."/>
            <person name="Roux C."/>
            <person name="Martin F.M."/>
            <person name="Corradi N."/>
        </authorList>
    </citation>
    <scope>NUCLEOTIDE SEQUENCE [LARGE SCALE GENOMIC DNA]</scope>
    <source>
        <strain evidence="1 2">C2</strain>
    </source>
</reference>
<proteinExistence type="predicted"/>
<dbReference type="AlphaFoldDB" id="A0A2N1MCG3"/>
<comment type="caution">
    <text evidence="1">The sequence shown here is derived from an EMBL/GenBank/DDBJ whole genome shotgun (WGS) entry which is preliminary data.</text>
</comment>
<protein>
    <submittedName>
        <fullName evidence="1">Uncharacterized protein</fullName>
    </submittedName>
</protein>